<dbReference type="NCBIfam" id="NF033546">
    <property type="entry name" value="transpos_IS21"/>
    <property type="match status" value="1"/>
</dbReference>
<sequence length="536" mass="59614">MPKCKVDLYAAIRRDAKAGLSIRALQRKYGVGFLTVQKALTSAWPEPRKKLPPRPTRLDPYKPMIDEMLRADLDAPRKQRHTVKRIFERLLDEHGADEISCQMVRGYVADRREEIRIQAGRGVVEAFVPQTHKPGVEAEVDFGDVTVRLAGELVTCYLFAFRLSYSGKAVHRIFASAGQEAFFEGHVHALNTLGGVPTGKVRYDNLRAAVAQVLGFSRHRVEAEHWTAFRSHYGLEALYCQPGIRGAHEKGGVEGEIGWFRRNHLVPVPEVATLAELNALIDRWDQEDDARRIRSRPRTIGEYFAAEQPLLAPLPEESFETGRLFTLRVDRYGQISVRTNRYSVPVRLIGRNVRAMLHASELVVYDGRDEVARRERLIADGGTRLELDHYLEALVRKPGALPGATALDQARSAGRFTPVHDAWWEAAVKAHGQRDGNRALIEVLLLGRHLPHEHLVAGLAAALKTGALTADAVALEARKAADTDTAEVPAPSAGSRTGIAPLPASVRAHLPPDKRPLPSVAPYDQVLRLRRDRPTP</sequence>
<proteinExistence type="predicted"/>
<dbReference type="PANTHER" id="PTHR35004">
    <property type="entry name" value="TRANSPOSASE RV3428C-RELATED"/>
    <property type="match status" value="1"/>
</dbReference>
<keyword evidence="4" id="KW-1185">Reference proteome</keyword>
<dbReference type="PANTHER" id="PTHR35004:SF8">
    <property type="entry name" value="TRANSPOSASE RV3428C-RELATED"/>
    <property type="match status" value="1"/>
</dbReference>
<dbReference type="Proteomes" id="UP001239522">
    <property type="component" value="Chromosome"/>
</dbReference>
<dbReference type="RefSeq" id="WP_306061296.1">
    <property type="nucleotide sequence ID" value="NZ_CP120997.1"/>
</dbReference>
<dbReference type="EMBL" id="CP120997">
    <property type="protein sequence ID" value="WLQ38357.1"/>
    <property type="molecule type" value="Genomic_DNA"/>
</dbReference>
<evidence type="ECO:0000313" key="3">
    <source>
        <dbReference type="EMBL" id="WLQ38357.1"/>
    </source>
</evidence>
<dbReference type="Pfam" id="PF22483">
    <property type="entry name" value="Mu-transpos_C_2"/>
    <property type="match status" value="1"/>
</dbReference>
<protein>
    <submittedName>
        <fullName evidence="3">IS21 family transposase</fullName>
    </submittedName>
</protein>
<organism evidence="3 4">
    <name type="scientific">Streptomyces castrisilvae</name>
    <dbReference type="NCBI Taxonomy" id="3033811"/>
    <lineage>
        <taxon>Bacteria</taxon>
        <taxon>Bacillati</taxon>
        <taxon>Actinomycetota</taxon>
        <taxon>Actinomycetes</taxon>
        <taxon>Kitasatosporales</taxon>
        <taxon>Streptomycetaceae</taxon>
        <taxon>Streptomyces</taxon>
    </lineage>
</organism>
<feature type="domain" description="Transposase for insertion sequence element IS21-like C-terminal" evidence="2">
    <location>
        <begin position="314"/>
        <end position="384"/>
    </location>
</feature>
<evidence type="ECO:0000259" key="2">
    <source>
        <dbReference type="Pfam" id="PF22483"/>
    </source>
</evidence>
<accession>A0ABY9HUV0</accession>
<evidence type="ECO:0000313" key="4">
    <source>
        <dbReference type="Proteomes" id="UP001239522"/>
    </source>
</evidence>
<reference evidence="3 4" key="1">
    <citation type="submission" date="2023-03" db="EMBL/GenBank/DDBJ databases">
        <title>Isolation and description of six Streptomyces strains from soil environments, able to metabolize different microbial glucans.</title>
        <authorList>
            <person name="Widen T."/>
            <person name="Larsbrink J."/>
        </authorList>
    </citation>
    <scope>NUCLEOTIDE SEQUENCE [LARGE SCALE GENOMIC DNA]</scope>
    <source>
        <strain evidence="3 4">Mut1</strain>
    </source>
</reference>
<feature type="region of interest" description="Disordered" evidence="1">
    <location>
        <begin position="480"/>
        <end position="536"/>
    </location>
</feature>
<name>A0ABY9HUV0_9ACTN</name>
<gene>
    <name evidence="3" type="primary">istA</name>
    <name evidence="3" type="ORF">P8A18_33040</name>
</gene>
<evidence type="ECO:0000256" key="1">
    <source>
        <dbReference type="SAM" id="MobiDB-lite"/>
    </source>
</evidence>
<dbReference type="InterPro" id="IPR054353">
    <property type="entry name" value="IstA-like_C"/>
</dbReference>
<feature type="compositionally biased region" description="Basic and acidic residues" evidence="1">
    <location>
        <begin position="527"/>
        <end position="536"/>
    </location>
</feature>